<dbReference type="RefSeq" id="WP_312640949.1">
    <property type="nucleotide sequence ID" value="NZ_CP116967.1"/>
</dbReference>
<dbReference type="PANTHER" id="PTHR35561:SF1">
    <property type="entry name" value="RNA 2',3'-CYCLIC PHOSPHODIESTERASE"/>
    <property type="match status" value="1"/>
</dbReference>
<name>A0AA96JR02_9BACT</name>
<dbReference type="NCBIfam" id="TIGR02258">
    <property type="entry name" value="2_5_ligase"/>
    <property type="match status" value="1"/>
</dbReference>
<feature type="domain" description="Phosphoesterase HXTX" evidence="3">
    <location>
        <begin position="21"/>
        <end position="100"/>
    </location>
</feature>
<dbReference type="SUPFAM" id="SSF55144">
    <property type="entry name" value="LigT-like"/>
    <property type="match status" value="1"/>
</dbReference>
<dbReference type="GO" id="GO:0008664">
    <property type="term" value="F:RNA 2',3'-cyclic 3'-phosphodiesterase activity"/>
    <property type="evidence" value="ECO:0007669"/>
    <property type="project" value="UniProtKB-EC"/>
</dbReference>
<dbReference type="HAMAP" id="MF_01940">
    <property type="entry name" value="RNA_CPDase"/>
    <property type="match status" value="1"/>
</dbReference>
<comment type="catalytic activity">
    <reaction evidence="2">
        <text>a 3'-end 2',3'-cyclophospho-ribonucleotide-RNA + H2O = a 3'-end 2'-phospho-ribonucleotide-RNA + H(+)</text>
        <dbReference type="Rhea" id="RHEA:11828"/>
        <dbReference type="Rhea" id="RHEA-COMP:10464"/>
        <dbReference type="Rhea" id="RHEA-COMP:17353"/>
        <dbReference type="ChEBI" id="CHEBI:15377"/>
        <dbReference type="ChEBI" id="CHEBI:15378"/>
        <dbReference type="ChEBI" id="CHEBI:83064"/>
        <dbReference type="ChEBI" id="CHEBI:173113"/>
        <dbReference type="EC" id="3.1.4.58"/>
    </reaction>
</comment>
<evidence type="ECO:0000256" key="2">
    <source>
        <dbReference type="HAMAP-Rule" id="MF_01940"/>
    </source>
</evidence>
<proteinExistence type="inferred from homology"/>
<organism evidence="4 5">
    <name type="scientific">Candidatus Nitrospira allomarina</name>
    <dbReference type="NCBI Taxonomy" id="3020900"/>
    <lineage>
        <taxon>Bacteria</taxon>
        <taxon>Pseudomonadati</taxon>
        <taxon>Nitrospirota</taxon>
        <taxon>Nitrospiria</taxon>
        <taxon>Nitrospirales</taxon>
        <taxon>Nitrospiraceae</taxon>
        <taxon>Nitrospira</taxon>
    </lineage>
</organism>
<comment type="similarity">
    <text evidence="2">Belongs to the 2H phosphoesterase superfamily. ThpR family.</text>
</comment>
<feature type="domain" description="Phosphoesterase HXTX" evidence="3">
    <location>
        <begin position="109"/>
        <end position="183"/>
    </location>
</feature>
<dbReference type="Pfam" id="PF02834">
    <property type="entry name" value="LigT_PEase"/>
    <property type="match status" value="2"/>
</dbReference>
<accession>A0AA96JR02</accession>
<dbReference type="AlphaFoldDB" id="A0AA96JR02"/>
<dbReference type="Gene3D" id="3.90.1140.10">
    <property type="entry name" value="Cyclic phosphodiesterase"/>
    <property type="match status" value="1"/>
</dbReference>
<feature type="short sequence motif" description="HXTX 2" evidence="2">
    <location>
        <begin position="136"/>
        <end position="139"/>
    </location>
</feature>
<dbReference type="InterPro" id="IPR009097">
    <property type="entry name" value="Cyclic_Pdiesterase"/>
</dbReference>
<dbReference type="EC" id="3.1.4.58" evidence="2"/>
<dbReference type="InterPro" id="IPR014051">
    <property type="entry name" value="Phosphoesterase_HXTX"/>
</dbReference>
<dbReference type="GO" id="GO:0004113">
    <property type="term" value="F:2',3'-cyclic-nucleotide 3'-phosphodiesterase activity"/>
    <property type="evidence" value="ECO:0007669"/>
    <property type="project" value="InterPro"/>
</dbReference>
<evidence type="ECO:0000313" key="5">
    <source>
        <dbReference type="Proteomes" id="UP001302719"/>
    </source>
</evidence>
<reference evidence="4 5" key="1">
    <citation type="submission" date="2023-01" db="EMBL/GenBank/DDBJ databases">
        <title>Cultivation and genomic characterization of new, ubiquitous marine nitrite-oxidizing bacteria from the Nitrospirales.</title>
        <authorList>
            <person name="Mueller A.J."/>
            <person name="Daebeler A."/>
            <person name="Herbold C.W."/>
            <person name="Kirkegaard R.H."/>
            <person name="Daims H."/>
        </authorList>
    </citation>
    <scope>NUCLEOTIDE SEQUENCE [LARGE SCALE GENOMIC DNA]</scope>
    <source>
        <strain evidence="4 5">VA</strain>
    </source>
</reference>
<feature type="active site" description="Proton acceptor" evidence="2">
    <location>
        <position position="136"/>
    </location>
</feature>
<keyword evidence="5" id="KW-1185">Reference proteome</keyword>
<evidence type="ECO:0000256" key="1">
    <source>
        <dbReference type="ARBA" id="ARBA00022801"/>
    </source>
</evidence>
<sequence length="204" mass="23054">MKRYFNQKSLRVFLAVEISLDLRRKVVELQRRLRESLPVVNWVRPESIHLTLKFLGYVDASMVEPVLTAIEPIRTSQPPLTLEVQGLGVFPHLRRPRILWIGCTGDIPGLVNLVSRIEGAVEPLGFPPEEKPYFPHLTLARIKHDQSQVGGVLTHSGLLEQPQNLGILHVDRITLFRSEVTQSGAEYTALRTVPFNEPGSHFSI</sequence>
<dbReference type="InterPro" id="IPR004175">
    <property type="entry name" value="RNA_CPDase"/>
</dbReference>
<dbReference type="PANTHER" id="PTHR35561">
    <property type="entry name" value="RNA 2',3'-CYCLIC PHOSPHODIESTERASE"/>
    <property type="match status" value="1"/>
</dbReference>
<keyword evidence="1 2" id="KW-0378">Hydrolase</keyword>
<comment type="function">
    <text evidence="2">Hydrolyzes RNA 2',3'-cyclic phosphodiester to an RNA 2'-phosphomonoester.</text>
</comment>
<feature type="short sequence motif" description="HXTX 1" evidence="2">
    <location>
        <begin position="49"/>
        <end position="52"/>
    </location>
</feature>
<feature type="active site" description="Proton donor" evidence="2">
    <location>
        <position position="49"/>
    </location>
</feature>
<gene>
    <name evidence="4" type="primary">thpR</name>
    <name evidence="4" type="ORF">PP769_13475</name>
</gene>
<evidence type="ECO:0000259" key="3">
    <source>
        <dbReference type="Pfam" id="PF02834"/>
    </source>
</evidence>
<dbReference type="EMBL" id="CP116967">
    <property type="protein sequence ID" value="WNM56982.1"/>
    <property type="molecule type" value="Genomic_DNA"/>
</dbReference>
<protein>
    <recommendedName>
        <fullName evidence="2">RNA 2',3'-cyclic phosphodiesterase</fullName>
        <shortName evidence="2">RNA 2',3'-CPDase</shortName>
        <ecNumber evidence="2">3.1.4.58</ecNumber>
    </recommendedName>
</protein>
<dbReference type="Proteomes" id="UP001302719">
    <property type="component" value="Chromosome"/>
</dbReference>
<dbReference type="KEGG" id="nall:PP769_13475"/>
<evidence type="ECO:0000313" key="4">
    <source>
        <dbReference type="EMBL" id="WNM56982.1"/>
    </source>
</evidence>